<evidence type="ECO:0000259" key="11">
    <source>
        <dbReference type="PROSITE" id="PS50110"/>
    </source>
</evidence>
<dbReference type="InterPro" id="IPR036390">
    <property type="entry name" value="WH_DNA-bd_sf"/>
</dbReference>
<evidence type="ECO:0000256" key="3">
    <source>
        <dbReference type="ARBA" id="ARBA00022553"/>
    </source>
</evidence>
<sequence>MIQVLIVEDDPMVADLNRRYLAKIEGFKTKGIAGSYQQALEMLAFGGIDLVLVDIFMPGLNGLELLAKIREVGHGVDIIMVTAARDTDSVKQALRLGAVDYLIKPFEFERLAMALQKYKARVDAIHSRELVCQRDIDTQFLERPACCSLPKGLDKNTLQMIKGLINKSGAFTIEEMAKHAGISRVTLRKYLDYLVDNGSLTIELVYGPVGRPVNRYVPCKTE</sequence>
<keyword evidence="7 9" id="KW-0010">Activator</keyword>
<feature type="domain" description="Response regulatory" evidence="11">
    <location>
        <begin position="3"/>
        <end position="119"/>
    </location>
</feature>
<evidence type="ECO:0000256" key="7">
    <source>
        <dbReference type="ARBA" id="ARBA00023159"/>
    </source>
</evidence>
<proteinExistence type="predicted"/>
<evidence type="ECO:0000256" key="1">
    <source>
        <dbReference type="ARBA" id="ARBA00004496"/>
    </source>
</evidence>
<keyword evidence="5 9" id="KW-0805">Transcription regulation</keyword>
<evidence type="ECO:0000313" key="12">
    <source>
        <dbReference type="EMBL" id="TCL38042.1"/>
    </source>
</evidence>
<dbReference type="GO" id="GO:0000156">
    <property type="term" value="F:phosphorelay response regulator activity"/>
    <property type="evidence" value="ECO:0007669"/>
    <property type="project" value="TreeGrafter"/>
</dbReference>
<evidence type="ECO:0000256" key="10">
    <source>
        <dbReference type="PROSITE-ProRule" id="PRU00169"/>
    </source>
</evidence>
<feature type="modified residue" description="4-aspartylphosphate" evidence="10">
    <location>
        <position position="54"/>
    </location>
</feature>
<protein>
    <recommendedName>
        <fullName evidence="9">Transcriptional regulatory protein</fullName>
    </recommendedName>
</protein>
<dbReference type="GO" id="GO:0005737">
    <property type="term" value="C:cytoplasm"/>
    <property type="evidence" value="ECO:0007669"/>
    <property type="project" value="UniProtKB-SubCell"/>
</dbReference>
<evidence type="ECO:0000313" key="13">
    <source>
        <dbReference type="Proteomes" id="UP000295063"/>
    </source>
</evidence>
<dbReference type="CDD" id="cd19925">
    <property type="entry name" value="REC_citrate_TCS"/>
    <property type="match status" value="1"/>
</dbReference>
<dbReference type="InterPro" id="IPR036388">
    <property type="entry name" value="WH-like_DNA-bd_sf"/>
</dbReference>
<dbReference type="InterPro" id="IPR024187">
    <property type="entry name" value="Sig_transdc_resp-reg_cit/mal"/>
</dbReference>
<organism evidence="12 13">
    <name type="scientific">Anaerospora hongkongensis</name>
    <dbReference type="NCBI Taxonomy" id="244830"/>
    <lineage>
        <taxon>Bacteria</taxon>
        <taxon>Bacillati</taxon>
        <taxon>Bacillota</taxon>
        <taxon>Negativicutes</taxon>
        <taxon>Selenomonadales</taxon>
        <taxon>Sporomusaceae</taxon>
        <taxon>Anaerospora</taxon>
    </lineage>
</organism>
<dbReference type="PANTHER" id="PTHR45526">
    <property type="entry name" value="TRANSCRIPTIONAL REGULATORY PROTEIN DPIA"/>
    <property type="match status" value="1"/>
</dbReference>
<dbReference type="PIRSF" id="PIRSF006171">
    <property type="entry name" value="RR_citrat_malat"/>
    <property type="match status" value="1"/>
</dbReference>
<gene>
    <name evidence="12" type="ORF">EV210_1048</name>
</gene>
<keyword evidence="2 9" id="KW-0963">Cytoplasm</keyword>
<dbReference type="Pfam" id="PF20714">
    <property type="entry name" value="HTH_64"/>
    <property type="match status" value="1"/>
</dbReference>
<dbReference type="SMART" id="SM00448">
    <property type="entry name" value="REC"/>
    <property type="match status" value="1"/>
</dbReference>
<dbReference type="Gene3D" id="1.10.10.10">
    <property type="entry name" value="Winged helix-like DNA-binding domain superfamily/Winged helix DNA-binding domain"/>
    <property type="match status" value="1"/>
</dbReference>
<evidence type="ECO:0000256" key="9">
    <source>
        <dbReference type="PIRNR" id="PIRNR006171"/>
    </source>
</evidence>
<dbReference type="RefSeq" id="WP_132077418.1">
    <property type="nucleotide sequence ID" value="NZ_SLUI01000004.1"/>
</dbReference>
<keyword evidence="13" id="KW-1185">Reference proteome</keyword>
<evidence type="ECO:0000256" key="2">
    <source>
        <dbReference type="ARBA" id="ARBA00022490"/>
    </source>
</evidence>
<dbReference type="GO" id="GO:0003700">
    <property type="term" value="F:DNA-binding transcription factor activity"/>
    <property type="evidence" value="ECO:0007669"/>
    <property type="project" value="InterPro"/>
</dbReference>
<dbReference type="Proteomes" id="UP000295063">
    <property type="component" value="Unassembled WGS sequence"/>
</dbReference>
<evidence type="ECO:0000256" key="6">
    <source>
        <dbReference type="ARBA" id="ARBA00023125"/>
    </source>
</evidence>
<dbReference type="SUPFAM" id="SSF52172">
    <property type="entry name" value="CheY-like"/>
    <property type="match status" value="1"/>
</dbReference>
<dbReference type="Gene3D" id="3.40.50.2300">
    <property type="match status" value="1"/>
</dbReference>
<name>A0A4R1Q006_9FIRM</name>
<evidence type="ECO:0000256" key="5">
    <source>
        <dbReference type="ARBA" id="ARBA00023015"/>
    </source>
</evidence>
<dbReference type="InterPro" id="IPR011006">
    <property type="entry name" value="CheY-like_superfamily"/>
</dbReference>
<keyword evidence="6 9" id="KW-0238">DNA-binding</keyword>
<comment type="caution">
    <text evidence="12">The sequence shown here is derived from an EMBL/GenBank/DDBJ whole genome shotgun (WGS) entry which is preliminary data.</text>
</comment>
<dbReference type="SUPFAM" id="SSF46785">
    <property type="entry name" value="Winged helix' DNA-binding domain"/>
    <property type="match status" value="1"/>
</dbReference>
<dbReference type="OrthoDB" id="9759232at2"/>
<dbReference type="InterPro" id="IPR001789">
    <property type="entry name" value="Sig_transdc_resp-reg_receiver"/>
</dbReference>
<dbReference type="GO" id="GO:0003677">
    <property type="term" value="F:DNA binding"/>
    <property type="evidence" value="ECO:0007669"/>
    <property type="project" value="UniProtKB-KW"/>
</dbReference>
<keyword evidence="8 9" id="KW-0804">Transcription</keyword>
<reference evidence="12 13" key="1">
    <citation type="submission" date="2019-03" db="EMBL/GenBank/DDBJ databases">
        <title>Genomic Encyclopedia of Type Strains, Phase IV (KMG-IV): sequencing the most valuable type-strain genomes for metagenomic binning, comparative biology and taxonomic classification.</title>
        <authorList>
            <person name="Goeker M."/>
        </authorList>
    </citation>
    <scope>NUCLEOTIDE SEQUENCE [LARGE SCALE GENOMIC DNA]</scope>
    <source>
        <strain evidence="12 13">DSM 15969</strain>
    </source>
</reference>
<dbReference type="EMBL" id="SLUI01000004">
    <property type="protein sequence ID" value="TCL38042.1"/>
    <property type="molecule type" value="Genomic_DNA"/>
</dbReference>
<dbReference type="Pfam" id="PF00072">
    <property type="entry name" value="Response_reg"/>
    <property type="match status" value="1"/>
</dbReference>
<comment type="subcellular location">
    <subcellularLocation>
        <location evidence="1 9">Cytoplasm</location>
    </subcellularLocation>
</comment>
<keyword evidence="3 10" id="KW-0597">Phosphoprotein</keyword>
<dbReference type="InterPro" id="IPR051271">
    <property type="entry name" value="2C-system_Tx_regulators"/>
</dbReference>
<dbReference type="PANTHER" id="PTHR45526:SF1">
    <property type="entry name" value="TRANSCRIPTIONAL REGULATORY PROTEIN DCUR-RELATED"/>
    <property type="match status" value="1"/>
</dbReference>
<keyword evidence="4 9" id="KW-0902">Two-component regulatory system</keyword>
<dbReference type="AlphaFoldDB" id="A0A4R1Q006"/>
<accession>A0A4R1Q006</accession>
<dbReference type="PROSITE" id="PS50110">
    <property type="entry name" value="RESPONSE_REGULATORY"/>
    <property type="match status" value="1"/>
</dbReference>
<evidence type="ECO:0000256" key="8">
    <source>
        <dbReference type="ARBA" id="ARBA00023163"/>
    </source>
</evidence>
<evidence type="ECO:0000256" key="4">
    <source>
        <dbReference type="ARBA" id="ARBA00023012"/>
    </source>
</evidence>
<dbReference type="InterPro" id="IPR048714">
    <property type="entry name" value="DpiA-like_HTH"/>
</dbReference>